<dbReference type="Pfam" id="PF00912">
    <property type="entry name" value="Transgly"/>
    <property type="match status" value="1"/>
</dbReference>
<dbReference type="InterPro" id="IPR001264">
    <property type="entry name" value="Glyco_trans_51"/>
</dbReference>
<evidence type="ECO:0000256" key="8">
    <source>
        <dbReference type="ARBA" id="ARBA00049902"/>
    </source>
</evidence>
<comment type="pathway">
    <text evidence="1">Cell wall biogenesis; peptidoglycan biosynthesis.</text>
</comment>
<evidence type="ECO:0000256" key="3">
    <source>
        <dbReference type="ARBA" id="ARBA00022670"/>
    </source>
</evidence>
<dbReference type="GO" id="GO:0006508">
    <property type="term" value="P:proteolysis"/>
    <property type="evidence" value="ECO:0007669"/>
    <property type="project" value="UniProtKB-KW"/>
</dbReference>
<evidence type="ECO:0000256" key="10">
    <source>
        <dbReference type="SAM" id="Phobius"/>
    </source>
</evidence>
<dbReference type="EC" id="2.4.99.28" evidence="7"/>
<feature type="domain" description="Glycosyl transferase family 51" evidence="11">
    <location>
        <begin position="158"/>
        <end position="311"/>
    </location>
</feature>
<dbReference type="InterPro" id="IPR036950">
    <property type="entry name" value="PBP_transglycosylase"/>
</dbReference>
<dbReference type="SUPFAM" id="SSF53955">
    <property type="entry name" value="Lysozyme-like"/>
    <property type="match status" value="1"/>
</dbReference>
<evidence type="ECO:0000259" key="11">
    <source>
        <dbReference type="Pfam" id="PF00912"/>
    </source>
</evidence>
<dbReference type="PANTHER" id="PTHR32282:SF24">
    <property type="entry name" value="GLYCOSYL TRANSFERASE FAMILY 51 DOMAIN-CONTAINING PROTEIN"/>
    <property type="match status" value="1"/>
</dbReference>
<dbReference type="SUPFAM" id="SSF56601">
    <property type="entry name" value="beta-lactamase/transpeptidase-like"/>
    <property type="match status" value="1"/>
</dbReference>
<dbReference type="InterPro" id="IPR012338">
    <property type="entry name" value="Beta-lactam/transpept-like"/>
</dbReference>
<keyword evidence="6" id="KW-0511">Multifunctional enzyme</keyword>
<sequence>MPNSTSEMKFENYRPRPPQPEPKVKEKLPRKARSKGRVWFLFFILICCAALLIGLEVKTSYYQAKYINQYAKTLTYDLDNAPSQAVIYPSYGPFDERHGYSKLPFYIDRLLQRNFQVTQQVAFSPALQQYAKLGFFPPYHEKAQSGLTLLDCRNTDLYEFTYPKRVYQDSDKIPNEIVNTLLFIENRELWTTEAKLNPVIDWPRFVVAGMSQIAEMVGMNVSTAGGSTLATQIEKFRHSSQGLTLSIKDKLLQIGSASVRVYQHSENTEPARKRIVQDYLNTVPLSSAPNHGEVHGIGDGLWAWFGTDFDTANQLLSSPQIKGNVAKRGQVFRQVVALMIAQRRPSYYLLQGHEDLENLVDSHIRLLGQYYLIDRGLRDAALAQKLHFKVVKPQRNIQSGTDKGVNTVRIRTAGMLNVGLYDLDRLDLTVKSSLHSDLQQQVSHYLRSLAQVSAAEQVGLLGERLLEPSQLQNVLYSFTLYERTDTANRVRVQTDSTDQPFDINEGSKLELGSTAKLRVMATYLEIIAEIHDKYAKKHGIELESIIIEPRDHLTRWAIDYLIVNPGRRLDRMLDAALQREYSASASEQFFTGGGLHVFNNFKKTEDLKTPTLYQALQDSINLPFVRLMRDIVNYSSSMQNEGNMAQLLRSDKDPRRDEYLRVFADREGNTFVTKFYRKYKKIAANEHFAMFFDGQSQSEQQLTAAYRYLLPDEPISAFKTFIQQRIPRVSYTDRRIKELYNKYGPDKFNLPDQGYIARVHPLELWVLDYLNHNPEANLSDVKQASEAQRQEVYRWLFRTRHKNARDVRVQVMLEVEAFLDIHQRWARLGYPFDSMVPSLGSALGSSGDRPAALAELMGIIQNDGYRLPTVRINQLHFAKDTPYEVTLDNQNTQGERVMRHEVAQALKAALANVVQNGTARRLKGIFTDEQGGMLPIGGKTGTGDNRIVTQMQQGKRVATTAMNRTATFVFYLGDRYFGTLTAFVPGSKSDDFSFTSALPLQVMKGMMPILSPYVKTEQGMCVVNE</sequence>
<dbReference type="RefSeq" id="WP_115405958.1">
    <property type="nucleotide sequence ID" value="NZ_UGYV01000001.1"/>
</dbReference>
<evidence type="ECO:0000256" key="5">
    <source>
        <dbReference type="ARBA" id="ARBA00022679"/>
    </source>
</evidence>
<evidence type="ECO:0000313" key="12">
    <source>
        <dbReference type="EMBL" id="SUI74960.1"/>
    </source>
</evidence>
<keyword evidence="3" id="KW-0645">Protease</keyword>
<keyword evidence="5" id="KW-0808">Transferase</keyword>
<dbReference type="AlphaFoldDB" id="A0A380A621"/>
<keyword evidence="10" id="KW-0812">Transmembrane</keyword>
<evidence type="ECO:0000256" key="7">
    <source>
        <dbReference type="ARBA" id="ARBA00044770"/>
    </source>
</evidence>
<evidence type="ECO:0000256" key="4">
    <source>
        <dbReference type="ARBA" id="ARBA00022676"/>
    </source>
</evidence>
<proteinExistence type="predicted"/>
<evidence type="ECO:0000313" key="13">
    <source>
        <dbReference type="Proteomes" id="UP000255061"/>
    </source>
</evidence>
<dbReference type="InterPro" id="IPR023346">
    <property type="entry name" value="Lysozyme-like_dom_sf"/>
</dbReference>
<dbReference type="InterPro" id="IPR050396">
    <property type="entry name" value="Glycosyltr_51/Transpeptidase"/>
</dbReference>
<evidence type="ECO:0000256" key="9">
    <source>
        <dbReference type="SAM" id="MobiDB-lite"/>
    </source>
</evidence>
<feature type="transmembrane region" description="Helical" evidence="10">
    <location>
        <begin position="38"/>
        <end position="55"/>
    </location>
</feature>
<dbReference type="EMBL" id="UGYV01000001">
    <property type="protein sequence ID" value="SUI74960.1"/>
    <property type="molecule type" value="Genomic_DNA"/>
</dbReference>
<keyword evidence="3" id="KW-0378">Hydrolase</keyword>
<organism evidence="12 13">
    <name type="scientific">Shewanella morhuae</name>
    <dbReference type="NCBI Taxonomy" id="365591"/>
    <lineage>
        <taxon>Bacteria</taxon>
        <taxon>Pseudomonadati</taxon>
        <taxon>Pseudomonadota</taxon>
        <taxon>Gammaproteobacteria</taxon>
        <taxon>Alteromonadales</taxon>
        <taxon>Shewanellaceae</taxon>
        <taxon>Shewanella</taxon>
    </lineage>
</organism>
<dbReference type="Gene3D" id="3.40.710.10">
    <property type="entry name" value="DD-peptidase/beta-lactamase superfamily"/>
    <property type="match status" value="1"/>
</dbReference>
<comment type="catalytic activity">
    <reaction evidence="8">
        <text>[GlcNAc-(1-&gt;4)-Mur2Ac(oyl-L-Ala-gamma-D-Glu-L-Lys-D-Ala-D-Ala)](n)-di-trans,octa-cis-undecaprenyl diphosphate + beta-D-GlcNAc-(1-&gt;4)-Mur2Ac(oyl-L-Ala-gamma-D-Glu-L-Lys-D-Ala-D-Ala)-di-trans,octa-cis-undecaprenyl diphosphate = [GlcNAc-(1-&gt;4)-Mur2Ac(oyl-L-Ala-gamma-D-Glu-L-Lys-D-Ala-D-Ala)](n+1)-di-trans,octa-cis-undecaprenyl diphosphate + di-trans,octa-cis-undecaprenyl diphosphate + H(+)</text>
        <dbReference type="Rhea" id="RHEA:23708"/>
        <dbReference type="Rhea" id="RHEA-COMP:9602"/>
        <dbReference type="Rhea" id="RHEA-COMP:9603"/>
        <dbReference type="ChEBI" id="CHEBI:15378"/>
        <dbReference type="ChEBI" id="CHEBI:58405"/>
        <dbReference type="ChEBI" id="CHEBI:60033"/>
        <dbReference type="ChEBI" id="CHEBI:78435"/>
        <dbReference type="EC" id="2.4.99.28"/>
    </reaction>
</comment>
<dbReference type="Gene3D" id="1.10.3810.10">
    <property type="entry name" value="Biosynthetic peptidoglycan transglycosylase-like"/>
    <property type="match status" value="1"/>
</dbReference>
<dbReference type="GO" id="GO:0009252">
    <property type="term" value="P:peptidoglycan biosynthetic process"/>
    <property type="evidence" value="ECO:0007669"/>
    <property type="project" value="UniProtKB-UniPathway"/>
</dbReference>
<evidence type="ECO:0000256" key="6">
    <source>
        <dbReference type="ARBA" id="ARBA00023268"/>
    </source>
</evidence>
<protein>
    <recommendedName>
        <fullName evidence="7">peptidoglycan glycosyltransferase</fullName>
        <ecNumber evidence="7">2.4.99.28</ecNumber>
    </recommendedName>
</protein>
<name>A0A380A621_9GAMM</name>
<dbReference type="PANTHER" id="PTHR32282">
    <property type="entry name" value="BINDING PROTEIN TRANSPEPTIDASE, PUTATIVE-RELATED"/>
    <property type="match status" value="1"/>
</dbReference>
<dbReference type="GO" id="GO:0008955">
    <property type="term" value="F:peptidoglycan glycosyltransferase activity"/>
    <property type="evidence" value="ECO:0007669"/>
    <property type="project" value="UniProtKB-EC"/>
</dbReference>
<gene>
    <name evidence="12" type="ORF">NCTC10736_01672</name>
</gene>
<keyword evidence="10" id="KW-0472">Membrane</keyword>
<evidence type="ECO:0000256" key="1">
    <source>
        <dbReference type="ARBA" id="ARBA00004752"/>
    </source>
</evidence>
<dbReference type="UniPathway" id="UPA00219"/>
<dbReference type="GO" id="GO:0030288">
    <property type="term" value="C:outer membrane-bounded periplasmic space"/>
    <property type="evidence" value="ECO:0007669"/>
    <property type="project" value="TreeGrafter"/>
</dbReference>
<reference evidence="12 13" key="1">
    <citation type="submission" date="2018-06" db="EMBL/GenBank/DDBJ databases">
        <authorList>
            <consortium name="Pathogen Informatics"/>
            <person name="Doyle S."/>
        </authorList>
    </citation>
    <scope>NUCLEOTIDE SEQUENCE [LARGE SCALE GENOMIC DNA]</scope>
    <source>
        <strain evidence="12 13">NCTC10736</strain>
    </source>
</reference>
<keyword evidence="10" id="KW-1133">Transmembrane helix</keyword>
<dbReference type="Proteomes" id="UP000255061">
    <property type="component" value="Unassembled WGS sequence"/>
</dbReference>
<evidence type="ECO:0000256" key="2">
    <source>
        <dbReference type="ARBA" id="ARBA00022645"/>
    </source>
</evidence>
<accession>A0A380A621</accession>
<dbReference type="GO" id="GO:0004180">
    <property type="term" value="F:carboxypeptidase activity"/>
    <property type="evidence" value="ECO:0007669"/>
    <property type="project" value="UniProtKB-KW"/>
</dbReference>
<feature type="region of interest" description="Disordered" evidence="9">
    <location>
        <begin position="1"/>
        <end position="29"/>
    </location>
</feature>
<keyword evidence="4" id="KW-0328">Glycosyltransferase</keyword>
<keyword evidence="2 12" id="KW-0121">Carboxypeptidase</keyword>